<dbReference type="Pfam" id="PF00672">
    <property type="entry name" value="HAMP"/>
    <property type="match status" value="1"/>
</dbReference>
<evidence type="ECO:0000256" key="14">
    <source>
        <dbReference type="SAM" id="Phobius"/>
    </source>
</evidence>
<evidence type="ECO:0000259" key="16">
    <source>
        <dbReference type="PROSITE" id="PS50885"/>
    </source>
</evidence>
<gene>
    <name evidence="17" type="ORF">NPA36_01815</name>
</gene>
<evidence type="ECO:0000256" key="12">
    <source>
        <dbReference type="ARBA" id="ARBA00023012"/>
    </source>
</evidence>
<keyword evidence="11 14" id="KW-1133">Transmembrane helix</keyword>
<dbReference type="SMART" id="SM00387">
    <property type="entry name" value="HATPase_c"/>
    <property type="match status" value="1"/>
</dbReference>
<evidence type="ECO:0000256" key="13">
    <source>
        <dbReference type="ARBA" id="ARBA00023136"/>
    </source>
</evidence>
<comment type="caution">
    <text evidence="17">The sequence shown here is derived from an EMBL/GenBank/DDBJ whole genome shotgun (WGS) entry which is preliminary data.</text>
</comment>
<reference evidence="17" key="3">
    <citation type="journal article" date="2023" name="Microbiol. Resour. Announc.">
        <title>Draft Genome Sequence of Granulicatella sp. Strain S8, Isolated from a Marine Fish, Seriola quinqueradiata.</title>
        <authorList>
            <person name="Lee M."/>
            <person name="Farooq A."/>
            <person name="Jeong J.B."/>
            <person name="Jung M.Y."/>
        </authorList>
    </citation>
    <scope>NUCLEOTIDE SEQUENCE</scope>
    <source>
        <strain evidence="17">S8</strain>
    </source>
</reference>
<organism evidence="17 18">
    <name type="scientific">Granulicatella seriolae</name>
    <dbReference type="NCBI Taxonomy" id="2967226"/>
    <lineage>
        <taxon>Bacteria</taxon>
        <taxon>Bacillati</taxon>
        <taxon>Bacillota</taxon>
        <taxon>Bacilli</taxon>
        <taxon>Lactobacillales</taxon>
        <taxon>Carnobacteriaceae</taxon>
        <taxon>Granulicatella</taxon>
    </lineage>
</organism>
<keyword evidence="5" id="KW-0597">Phosphoprotein</keyword>
<reference evidence="17" key="2">
    <citation type="journal article" date="2023" name="Curr. Microbiol.">
        <title>Granulicatella seriolae sp. nov., a Novel Facultative Anaerobe Isolated from Yellowtail Marine Fish.</title>
        <authorList>
            <person name="Lee M."/>
            <person name="Choi Y.J."/>
            <person name="Farooq A."/>
            <person name="Jeong J.B."/>
            <person name="Jung M.Y."/>
        </authorList>
    </citation>
    <scope>NUCLEOTIDE SEQUENCE</scope>
    <source>
        <strain evidence="17">S8</strain>
    </source>
</reference>
<feature type="transmembrane region" description="Helical" evidence="14">
    <location>
        <begin position="23"/>
        <end position="45"/>
    </location>
</feature>
<dbReference type="Gene3D" id="6.10.340.10">
    <property type="match status" value="1"/>
</dbReference>
<evidence type="ECO:0000313" key="17">
    <source>
        <dbReference type="EMBL" id="MCQ9209304.1"/>
    </source>
</evidence>
<dbReference type="EC" id="2.7.13.3" evidence="3"/>
<dbReference type="SUPFAM" id="SSF47384">
    <property type="entry name" value="Homodimeric domain of signal transducing histidine kinase"/>
    <property type="match status" value="1"/>
</dbReference>
<dbReference type="Proteomes" id="UP001059480">
    <property type="component" value="Unassembled WGS sequence"/>
</dbReference>
<dbReference type="SUPFAM" id="SSF158472">
    <property type="entry name" value="HAMP domain-like"/>
    <property type="match status" value="1"/>
</dbReference>
<keyword evidence="10" id="KW-0067">ATP-binding</keyword>
<name>A0ABT1WLA2_9LACT</name>
<evidence type="ECO:0000256" key="10">
    <source>
        <dbReference type="ARBA" id="ARBA00022840"/>
    </source>
</evidence>
<dbReference type="RefSeq" id="WP_256944409.1">
    <property type="nucleotide sequence ID" value="NZ_JANHNZ010000001.1"/>
</dbReference>
<dbReference type="GO" id="GO:0016301">
    <property type="term" value="F:kinase activity"/>
    <property type="evidence" value="ECO:0007669"/>
    <property type="project" value="UniProtKB-KW"/>
</dbReference>
<keyword evidence="12" id="KW-0902">Two-component regulatory system</keyword>
<dbReference type="Gene3D" id="1.10.287.130">
    <property type="match status" value="1"/>
</dbReference>
<dbReference type="EMBL" id="JANHNZ010000001">
    <property type="protein sequence ID" value="MCQ9209304.1"/>
    <property type="molecule type" value="Genomic_DNA"/>
</dbReference>
<evidence type="ECO:0000256" key="9">
    <source>
        <dbReference type="ARBA" id="ARBA00022777"/>
    </source>
</evidence>
<dbReference type="SUPFAM" id="SSF55874">
    <property type="entry name" value="ATPase domain of HSP90 chaperone/DNA topoisomerase II/histidine kinase"/>
    <property type="match status" value="1"/>
</dbReference>
<evidence type="ECO:0000256" key="11">
    <source>
        <dbReference type="ARBA" id="ARBA00022989"/>
    </source>
</evidence>
<protein>
    <recommendedName>
        <fullName evidence="3">histidine kinase</fullName>
        <ecNumber evidence="3">2.7.13.3</ecNumber>
    </recommendedName>
</protein>
<dbReference type="PROSITE" id="PS50885">
    <property type="entry name" value="HAMP"/>
    <property type="match status" value="1"/>
</dbReference>
<evidence type="ECO:0000256" key="6">
    <source>
        <dbReference type="ARBA" id="ARBA00022679"/>
    </source>
</evidence>
<dbReference type="PANTHER" id="PTHR45528">
    <property type="entry name" value="SENSOR HISTIDINE KINASE CPXA"/>
    <property type="match status" value="1"/>
</dbReference>
<evidence type="ECO:0000256" key="1">
    <source>
        <dbReference type="ARBA" id="ARBA00000085"/>
    </source>
</evidence>
<dbReference type="SMART" id="SM00304">
    <property type="entry name" value="HAMP"/>
    <property type="match status" value="1"/>
</dbReference>
<dbReference type="InterPro" id="IPR036890">
    <property type="entry name" value="HATPase_C_sf"/>
</dbReference>
<dbReference type="PANTHER" id="PTHR45528:SF1">
    <property type="entry name" value="SENSOR HISTIDINE KINASE CPXA"/>
    <property type="match status" value="1"/>
</dbReference>
<evidence type="ECO:0000256" key="2">
    <source>
        <dbReference type="ARBA" id="ARBA00004651"/>
    </source>
</evidence>
<dbReference type="CDD" id="cd00075">
    <property type="entry name" value="HATPase"/>
    <property type="match status" value="1"/>
</dbReference>
<keyword evidence="8" id="KW-0547">Nucleotide-binding</keyword>
<dbReference type="InterPro" id="IPR003594">
    <property type="entry name" value="HATPase_dom"/>
</dbReference>
<keyword evidence="6" id="KW-0808">Transferase</keyword>
<sequence>MRKPREEREKEKGSLTALLMRNYIWFTLIIVVTAIAIFGLTSLALNNMTLIQREDQLQRYKHFLEKQDYKKFPSDKVLGTDSYFEILDKNGHVIYNSSIHKDDSFTSEELTLIPKFGKNQYSQISQFIGENGQEQILVEIMQEADAATVDGSSFGYFGASEQVDFVLMAKDRTILSTSLALEKKQLTEKDYQLLTQTYQSDYLMSYYGFKDSNGEEKTLLVYQPYYSERESRRFDQIIIIGTVIFLTIYITLLIVFVFFFRRKVNRPLKLLDQAISSLAQGQSDSRVNYEGPKEFVDICNSFNTMADQLRVSELKRKTLEEEKQKMLADISHDLKTPITVIQGYSKAIVDGLVEGDKQTKYLETIYSKSSILNQLINSFYEYSKIQHPQFQLHKQALDFCEFARSYIASAYNEFEIAGYGLEVLIPEESINVEIDPAIFTRSLDNLLGNFLKYNPPGTTLLFEITKSDEELICYIADDGVGLPIEKSQSLFAPFVTGNEARSNGQGSGLGLAIVAQIIKEHGGTIDLIQPRCANYKTEFRIVLPVMNRVARRE</sequence>
<feature type="domain" description="Histidine kinase" evidence="15">
    <location>
        <begin position="329"/>
        <end position="547"/>
    </location>
</feature>
<dbReference type="PROSITE" id="PS50109">
    <property type="entry name" value="HIS_KIN"/>
    <property type="match status" value="1"/>
</dbReference>
<evidence type="ECO:0000313" key="18">
    <source>
        <dbReference type="Proteomes" id="UP001059480"/>
    </source>
</evidence>
<evidence type="ECO:0000259" key="15">
    <source>
        <dbReference type="PROSITE" id="PS50109"/>
    </source>
</evidence>
<comment type="subcellular location">
    <subcellularLocation>
        <location evidence="2">Cell membrane</location>
        <topology evidence="2">Multi-pass membrane protein</topology>
    </subcellularLocation>
</comment>
<evidence type="ECO:0000256" key="8">
    <source>
        <dbReference type="ARBA" id="ARBA00022741"/>
    </source>
</evidence>
<comment type="catalytic activity">
    <reaction evidence="1">
        <text>ATP + protein L-histidine = ADP + protein N-phospho-L-histidine.</text>
        <dbReference type="EC" id="2.7.13.3"/>
    </reaction>
</comment>
<reference evidence="17" key="1">
    <citation type="submission" date="2022-07" db="EMBL/GenBank/DDBJ databases">
        <authorList>
            <person name="Jung M.-Y."/>
            <person name="Lee M."/>
        </authorList>
    </citation>
    <scope>NUCLEOTIDE SEQUENCE</scope>
    <source>
        <strain evidence="17">S8</strain>
    </source>
</reference>
<dbReference type="InterPro" id="IPR036097">
    <property type="entry name" value="HisK_dim/P_sf"/>
</dbReference>
<evidence type="ECO:0000256" key="3">
    <source>
        <dbReference type="ARBA" id="ARBA00012438"/>
    </source>
</evidence>
<evidence type="ECO:0000256" key="5">
    <source>
        <dbReference type="ARBA" id="ARBA00022553"/>
    </source>
</evidence>
<feature type="transmembrane region" description="Helical" evidence="14">
    <location>
        <begin position="237"/>
        <end position="260"/>
    </location>
</feature>
<keyword evidence="9 17" id="KW-0418">Kinase</keyword>
<dbReference type="InterPro" id="IPR003660">
    <property type="entry name" value="HAMP_dom"/>
</dbReference>
<dbReference type="InterPro" id="IPR005467">
    <property type="entry name" value="His_kinase_dom"/>
</dbReference>
<dbReference type="PRINTS" id="PR00344">
    <property type="entry name" value="BCTRLSENSOR"/>
</dbReference>
<keyword evidence="18" id="KW-1185">Reference proteome</keyword>
<dbReference type="CDD" id="cd06225">
    <property type="entry name" value="HAMP"/>
    <property type="match status" value="1"/>
</dbReference>
<keyword evidence="4" id="KW-1003">Cell membrane</keyword>
<dbReference type="CDD" id="cd00082">
    <property type="entry name" value="HisKA"/>
    <property type="match status" value="1"/>
</dbReference>
<feature type="domain" description="HAMP" evidence="16">
    <location>
        <begin position="262"/>
        <end position="314"/>
    </location>
</feature>
<dbReference type="Gene3D" id="3.30.565.10">
    <property type="entry name" value="Histidine kinase-like ATPase, C-terminal domain"/>
    <property type="match status" value="1"/>
</dbReference>
<dbReference type="InterPro" id="IPR050398">
    <property type="entry name" value="HssS/ArlS-like"/>
</dbReference>
<evidence type="ECO:0000256" key="7">
    <source>
        <dbReference type="ARBA" id="ARBA00022692"/>
    </source>
</evidence>
<keyword evidence="7 14" id="KW-0812">Transmembrane</keyword>
<dbReference type="InterPro" id="IPR003661">
    <property type="entry name" value="HisK_dim/P_dom"/>
</dbReference>
<accession>A0ABT1WLA2</accession>
<keyword evidence="13 14" id="KW-0472">Membrane</keyword>
<dbReference type="Pfam" id="PF02518">
    <property type="entry name" value="HATPase_c"/>
    <property type="match status" value="1"/>
</dbReference>
<dbReference type="Pfam" id="PF00512">
    <property type="entry name" value="HisKA"/>
    <property type="match status" value="1"/>
</dbReference>
<proteinExistence type="predicted"/>
<dbReference type="SMART" id="SM00388">
    <property type="entry name" value="HisKA"/>
    <property type="match status" value="1"/>
</dbReference>
<evidence type="ECO:0000256" key="4">
    <source>
        <dbReference type="ARBA" id="ARBA00022475"/>
    </source>
</evidence>
<dbReference type="InterPro" id="IPR004358">
    <property type="entry name" value="Sig_transdc_His_kin-like_C"/>
</dbReference>